<name>A0ABY3SNW2_9BACL</name>
<organism evidence="2 3">
    <name type="scientific">Paenibacillus hexagrammi</name>
    <dbReference type="NCBI Taxonomy" id="2908839"/>
    <lineage>
        <taxon>Bacteria</taxon>
        <taxon>Bacillati</taxon>
        <taxon>Bacillota</taxon>
        <taxon>Bacilli</taxon>
        <taxon>Bacillales</taxon>
        <taxon>Paenibacillaceae</taxon>
        <taxon>Paenibacillus</taxon>
    </lineage>
</organism>
<protein>
    <recommendedName>
        <fullName evidence="1">DUF6891 domain-containing protein</fullName>
    </recommendedName>
</protein>
<feature type="domain" description="DUF6891" evidence="1">
    <location>
        <begin position="3"/>
        <end position="177"/>
    </location>
</feature>
<accession>A0ABY3SNW2</accession>
<dbReference type="EMBL" id="CP090978">
    <property type="protein sequence ID" value="UJF35636.1"/>
    <property type="molecule type" value="Genomic_DNA"/>
</dbReference>
<evidence type="ECO:0000313" key="3">
    <source>
        <dbReference type="Proteomes" id="UP001649230"/>
    </source>
</evidence>
<keyword evidence="3" id="KW-1185">Reference proteome</keyword>
<evidence type="ECO:0000259" key="1">
    <source>
        <dbReference type="Pfam" id="PF21831"/>
    </source>
</evidence>
<proteinExistence type="predicted"/>
<dbReference type="Pfam" id="PF21831">
    <property type="entry name" value="DUF6891"/>
    <property type="match status" value="1"/>
</dbReference>
<sequence>MIEQIELLVRSGFYSIEEIFEIVTEEYDIPIDNKQLQIEINSLFHSHMEASNQWARPTHFEQLVAVFDMLCDGGIIALHNAGITISDGIDDAYECYEELIERGKLPAGYCFYHEQDLRRAIESNVLPIAFGTFRENPEHALKVAEVIISFLESFGFHVHWNGDIDSRIELRDFEWRKMYTEHDSYGLKRAVEIIEESNYDLAFNAPRPVEIDDHITATDIPAYTRHTFSEIKHLLPADCWAYSRDEKNNGEFENETVLVYEGNLTVEQIHLDYPLGIDAVREEHEQQSVFLILVTGDLIVNNYIYNEYTDGSTGLIVLGNVQASNMIVGGQEIYIGGNLAVKELFWGDYNHGMLSVCGNVETSFFVETDEYDVRIKGERHFKKHWVDADECNVNDVQTMLAEGCYWLEDHDNYDVGQIPLCKEGMFERLKANQPLLMEGWPKVPPQIFENEELSVNNVQRILASSLFGEDVMYSFYLDDVSIRVSRPYLNEDGKKNRRQYISAAG</sequence>
<dbReference type="RefSeq" id="WP_235122197.1">
    <property type="nucleotide sequence ID" value="NZ_CP090978.1"/>
</dbReference>
<dbReference type="Proteomes" id="UP001649230">
    <property type="component" value="Chromosome"/>
</dbReference>
<reference evidence="2 3" key="1">
    <citation type="journal article" date="2024" name="Int. J. Syst. Evol. Microbiol.">
        <title>Paenibacillus hexagrammi sp. nov., a novel bacterium isolated from the gut content of Hexagrammos agrammus.</title>
        <authorList>
            <person name="Jung H.K."/>
            <person name="Kim D.G."/>
            <person name="Zin H."/>
            <person name="Park J."/>
            <person name="Jung H."/>
            <person name="Kim Y.O."/>
            <person name="Kong H.J."/>
            <person name="Kim J.W."/>
            <person name="Kim Y.S."/>
        </authorList>
    </citation>
    <scope>NUCLEOTIDE SEQUENCE [LARGE SCALE GENOMIC DNA]</scope>
    <source>
        <strain evidence="2 3">YPD9-1</strain>
    </source>
</reference>
<evidence type="ECO:0000313" key="2">
    <source>
        <dbReference type="EMBL" id="UJF35636.1"/>
    </source>
</evidence>
<gene>
    <name evidence="2" type="ORF">L0M14_11425</name>
</gene>
<dbReference type="InterPro" id="IPR054186">
    <property type="entry name" value="DUF6891"/>
</dbReference>